<proteinExistence type="predicted"/>
<dbReference type="RefSeq" id="WP_160796521.1">
    <property type="nucleotide sequence ID" value="NZ_WSSB01000007.1"/>
</dbReference>
<comment type="caution">
    <text evidence="1">The sequence shown here is derived from an EMBL/GenBank/DDBJ whole genome shotgun (WGS) entry which is preliminary data.</text>
</comment>
<evidence type="ECO:0000313" key="1">
    <source>
        <dbReference type="EMBL" id="MXR37126.1"/>
    </source>
</evidence>
<reference evidence="1 2" key="1">
    <citation type="submission" date="2019-12" db="EMBL/GenBank/DDBJ databases">
        <title>Neisseriaceae gen. nov. sp. Genome sequencing and assembly.</title>
        <authorList>
            <person name="Liu Z."/>
            <person name="Li A."/>
        </authorList>
    </citation>
    <scope>NUCLEOTIDE SEQUENCE [LARGE SCALE GENOMIC DNA]</scope>
    <source>
        <strain evidence="1 2">B2N2-7</strain>
    </source>
</reference>
<sequence>MHQANAAFGHYRTGTQTKTHFQTATQSCTQTTAMIKNRPGAAFNHHPHIATRTLA</sequence>
<dbReference type="Proteomes" id="UP000467214">
    <property type="component" value="Unassembled WGS sequence"/>
</dbReference>
<dbReference type="EMBL" id="WSSB01000007">
    <property type="protein sequence ID" value="MXR37126.1"/>
    <property type="molecule type" value="Genomic_DNA"/>
</dbReference>
<accession>A0A845BSF4</accession>
<organism evidence="1 2">
    <name type="scientific">Craterilacuibacter sinensis</name>
    <dbReference type="NCBI Taxonomy" id="2686017"/>
    <lineage>
        <taxon>Bacteria</taxon>
        <taxon>Pseudomonadati</taxon>
        <taxon>Pseudomonadota</taxon>
        <taxon>Betaproteobacteria</taxon>
        <taxon>Neisseriales</taxon>
        <taxon>Neisseriaceae</taxon>
        <taxon>Craterilacuibacter</taxon>
    </lineage>
</organism>
<dbReference type="AlphaFoldDB" id="A0A845BSF4"/>
<evidence type="ECO:0000313" key="2">
    <source>
        <dbReference type="Proteomes" id="UP000467214"/>
    </source>
</evidence>
<protein>
    <submittedName>
        <fullName evidence="1">Uncharacterized protein</fullName>
    </submittedName>
</protein>
<keyword evidence="2" id="KW-1185">Reference proteome</keyword>
<gene>
    <name evidence="1" type="ORF">GQF02_09090</name>
</gene>
<name>A0A845BSF4_9NEIS</name>